<dbReference type="STRING" id="307972.A0A2G8LR44"/>
<evidence type="ECO:0000313" key="8">
    <source>
        <dbReference type="Proteomes" id="UP000230750"/>
    </source>
</evidence>
<dbReference type="EMBL" id="MRZV01000006">
    <property type="protein sequence ID" value="PIK62733.1"/>
    <property type="molecule type" value="Genomic_DNA"/>
</dbReference>
<evidence type="ECO:0000256" key="5">
    <source>
        <dbReference type="SAM" id="MobiDB-lite"/>
    </source>
</evidence>
<dbReference type="PANTHER" id="PTHR48038:SF3">
    <property type="entry name" value="SPLICING FACTOR, ARGININE_SERINE-RICH 1-RELATED"/>
    <property type="match status" value="1"/>
</dbReference>
<sequence length="150" mass="16474">MLMPSAIWIYSNDSDYLEGRLYVGGLNHSATKDDVERAFSKYGKIIDLWLARNPPGFAFVEFSSQHDADECLRALDGSDFMGNQIKVELSRAMPGGRGRGRGRGGRGGRGGDEVLEEGTETEVIPHQTPIPTMRIAVDRPCDEGITIDES</sequence>
<protein>
    <submittedName>
        <fullName evidence="7">Putative RNA-binding protein Rsf1 isoform X2</fullName>
    </submittedName>
</protein>
<dbReference type="SUPFAM" id="SSF54928">
    <property type="entry name" value="RNA-binding domain, RBD"/>
    <property type="match status" value="1"/>
</dbReference>
<evidence type="ECO:0000259" key="6">
    <source>
        <dbReference type="PROSITE" id="PS50102"/>
    </source>
</evidence>
<dbReference type="GO" id="GO:0003723">
    <property type="term" value="F:RNA binding"/>
    <property type="evidence" value="ECO:0007669"/>
    <property type="project" value="UniProtKB-UniRule"/>
</dbReference>
<dbReference type="PANTHER" id="PTHR48038">
    <property type="entry name" value="RIBONUCLEOPROTEIN RB97D"/>
    <property type="match status" value="1"/>
</dbReference>
<feature type="domain" description="RRM" evidence="6">
    <location>
        <begin position="19"/>
        <end position="92"/>
    </location>
</feature>
<dbReference type="InterPro" id="IPR012677">
    <property type="entry name" value="Nucleotide-bd_a/b_plait_sf"/>
</dbReference>
<dbReference type="PROSITE" id="PS50102">
    <property type="entry name" value="RRM"/>
    <property type="match status" value="1"/>
</dbReference>
<dbReference type="SMART" id="SM00360">
    <property type="entry name" value="RRM"/>
    <property type="match status" value="1"/>
</dbReference>
<dbReference type="AlphaFoldDB" id="A0A2G8LR44"/>
<dbReference type="CDD" id="cd12373">
    <property type="entry name" value="RRM_SRSF3_like"/>
    <property type="match status" value="1"/>
</dbReference>
<name>A0A2G8LR44_STIJA</name>
<reference evidence="7 8" key="1">
    <citation type="journal article" date="2017" name="PLoS Biol.">
        <title>The sea cucumber genome provides insights into morphological evolution and visceral regeneration.</title>
        <authorList>
            <person name="Zhang X."/>
            <person name="Sun L."/>
            <person name="Yuan J."/>
            <person name="Sun Y."/>
            <person name="Gao Y."/>
            <person name="Zhang L."/>
            <person name="Li S."/>
            <person name="Dai H."/>
            <person name="Hamel J.F."/>
            <person name="Liu C."/>
            <person name="Yu Y."/>
            <person name="Liu S."/>
            <person name="Lin W."/>
            <person name="Guo K."/>
            <person name="Jin S."/>
            <person name="Xu P."/>
            <person name="Storey K.B."/>
            <person name="Huan P."/>
            <person name="Zhang T."/>
            <person name="Zhou Y."/>
            <person name="Zhang J."/>
            <person name="Lin C."/>
            <person name="Li X."/>
            <person name="Xing L."/>
            <person name="Huo D."/>
            <person name="Sun M."/>
            <person name="Wang L."/>
            <person name="Mercier A."/>
            <person name="Li F."/>
            <person name="Yang H."/>
            <person name="Xiang J."/>
        </authorList>
    </citation>
    <scope>NUCLEOTIDE SEQUENCE [LARGE SCALE GENOMIC DNA]</scope>
    <source>
        <strain evidence="7">Shaxun</strain>
        <tissue evidence="7">Muscle</tissue>
    </source>
</reference>
<keyword evidence="8" id="KW-1185">Reference proteome</keyword>
<dbReference type="Pfam" id="PF00076">
    <property type="entry name" value="RRM_1"/>
    <property type="match status" value="1"/>
</dbReference>
<keyword evidence="2 4" id="KW-0694">RNA-binding</keyword>
<evidence type="ECO:0000256" key="2">
    <source>
        <dbReference type="ARBA" id="ARBA00022884"/>
    </source>
</evidence>
<evidence type="ECO:0000256" key="4">
    <source>
        <dbReference type="PROSITE-ProRule" id="PRU00176"/>
    </source>
</evidence>
<organism evidence="7 8">
    <name type="scientific">Stichopus japonicus</name>
    <name type="common">Sea cucumber</name>
    <dbReference type="NCBI Taxonomy" id="307972"/>
    <lineage>
        <taxon>Eukaryota</taxon>
        <taxon>Metazoa</taxon>
        <taxon>Echinodermata</taxon>
        <taxon>Eleutherozoa</taxon>
        <taxon>Echinozoa</taxon>
        <taxon>Holothuroidea</taxon>
        <taxon>Aspidochirotacea</taxon>
        <taxon>Aspidochirotida</taxon>
        <taxon>Stichopodidae</taxon>
        <taxon>Apostichopus</taxon>
    </lineage>
</organism>
<evidence type="ECO:0000256" key="3">
    <source>
        <dbReference type="ARBA" id="ARBA00023242"/>
    </source>
</evidence>
<accession>A0A2G8LR44</accession>
<comment type="subcellular location">
    <subcellularLocation>
        <location evidence="1">Nucleus</location>
    </subcellularLocation>
</comment>
<gene>
    <name evidence="7" type="ORF">BSL78_00312</name>
</gene>
<dbReference type="OrthoDB" id="5970at2759"/>
<comment type="caution">
    <text evidence="7">The sequence shown here is derived from an EMBL/GenBank/DDBJ whole genome shotgun (WGS) entry which is preliminary data.</text>
</comment>
<feature type="region of interest" description="Disordered" evidence="5">
    <location>
        <begin position="92"/>
        <end position="116"/>
    </location>
</feature>
<dbReference type="InterPro" id="IPR000504">
    <property type="entry name" value="RRM_dom"/>
</dbReference>
<dbReference type="InterPro" id="IPR035979">
    <property type="entry name" value="RBD_domain_sf"/>
</dbReference>
<dbReference type="GO" id="GO:0005634">
    <property type="term" value="C:nucleus"/>
    <property type="evidence" value="ECO:0007669"/>
    <property type="project" value="UniProtKB-SubCell"/>
</dbReference>
<dbReference type="Proteomes" id="UP000230750">
    <property type="component" value="Unassembled WGS sequence"/>
</dbReference>
<proteinExistence type="predicted"/>
<dbReference type="Gene3D" id="3.30.70.330">
    <property type="match status" value="1"/>
</dbReference>
<evidence type="ECO:0000313" key="7">
    <source>
        <dbReference type="EMBL" id="PIK62733.1"/>
    </source>
</evidence>
<keyword evidence="3" id="KW-0539">Nucleus</keyword>
<evidence type="ECO:0000256" key="1">
    <source>
        <dbReference type="ARBA" id="ARBA00004123"/>
    </source>
</evidence>